<evidence type="ECO:0000259" key="3">
    <source>
        <dbReference type="Pfam" id="PF13239"/>
    </source>
</evidence>
<proteinExistence type="predicted"/>
<evidence type="ECO:0000313" key="4">
    <source>
        <dbReference type="EMBL" id="KAL0476536.1"/>
    </source>
</evidence>
<feature type="transmembrane region" description="Helical" evidence="2">
    <location>
        <begin position="113"/>
        <end position="131"/>
    </location>
</feature>
<evidence type="ECO:0000256" key="1">
    <source>
        <dbReference type="SAM" id="MobiDB-lite"/>
    </source>
</evidence>
<feature type="transmembrane region" description="Helical" evidence="2">
    <location>
        <begin position="168"/>
        <end position="185"/>
    </location>
</feature>
<accession>A0AAW2YIC2</accession>
<evidence type="ECO:0000256" key="2">
    <source>
        <dbReference type="SAM" id="Phobius"/>
    </source>
</evidence>
<dbReference type="InterPro" id="IPR025698">
    <property type="entry name" value="2TM_dom"/>
</dbReference>
<feature type="transmembrane region" description="Helical" evidence="2">
    <location>
        <begin position="343"/>
        <end position="364"/>
    </location>
</feature>
<dbReference type="Proteomes" id="UP001431209">
    <property type="component" value="Unassembled WGS sequence"/>
</dbReference>
<keyword evidence="2" id="KW-1133">Transmembrane helix</keyword>
<reference evidence="4 5" key="1">
    <citation type="submission" date="2024-03" db="EMBL/GenBank/DDBJ databases">
        <title>The Acrasis kona genome and developmental transcriptomes reveal deep origins of eukaryotic multicellular pathways.</title>
        <authorList>
            <person name="Sheikh S."/>
            <person name="Fu C.-J."/>
            <person name="Brown M.W."/>
            <person name="Baldauf S.L."/>
        </authorList>
    </citation>
    <scope>NUCLEOTIDE SEQUENCE [LARGE SCALE GENOMIC DNA]</scope>
    <source>
        <strain evidence="4 5">ATCC MYA-3509</strain>
    </source>
</reference>
<comment type="caution">
    <text evidence="4">The sequence shown here is derived from an EMBL/GenBank/DDBJ whole genome shotgun (WGS) entry which is preliminary data.</text>
</comment>
<evidence type="ECO:0000313" key="5">
    <source>
        <dbReference type="Proteomes" id="UP001431209"/>
    </source>
</evidence>
<feature type="region of interest" description="Disordered" evidence="1">
    <location>
        <begin position="236"/>
        <end position="323"/>
    </location>
</feature>
<feature type="transmembrane region" description="Helical" evidence="2">
    <location>
        <begin position="143"/>
        <end position="162"/>
    </location>
</feature>
<feature type="transmembrane region" description="Helical" evidence="2">
    <location>
        <begin position="197"/>
        <end position="215"/>
    </location>
</feature>
<feature type="transmembrane region" description="Helical" evidence="2">
    <location>
        <begin position="89"/>
        <end position="107"/>
    </location>
</feature>
<sequence length="391" mass="44649">MNNTDQPYYQPFVYVPQDLNNPPQLQQFGDPQQQQFYPQAPIQQIPIQHVPIYSPAQAMFQPIVHTENSVNTTEREGTPTTRYVKKLSGYKFCASISIASFVLYFLFTPGTFPWFLVIACFSCGAMGSKYIRENHSNDYPRFRKHICWFVSINMMFILFNLWSGGFPWSVIPTAVWGAAVGLHAIHTLNNEPLKTRLFKHLVIFSSVALIALVMLSHDPCPPKYNSSMYRKFNNSTGVLPKSIKQRPYGTNRPVGSRRPQQRPSRRPVPAGSRHPQQPEQPAGPIRPQESRQPQQKPAPQPGQPEQPTGPTRPEDRDPNAKKNFKKRVYCEDGFYYTYVYDPITKIVVVAVLAAWFAILVVYGLKVKRTIRSRNQQLAQVPLEQVNVQVSN</sequence>
<organism evidence="4 5">
    <name type="scientific">Acrasis kona</name>
    <dbReference type="NCBI Taxonomy" id="1008807"/>
    <lineage>
        <taxon>Eukaryota</taxon>
        <taxon>Discoba</taxon>
        <taxon>Heterolobosea</taxon>
        <taxon>Tetramitia</taxon>
        <taxon>Eutetramitia</taxon>
        <taxon>Acrasidae</taxon>
        <taxon>Acrasis</taxon>
    </lineage>
</organism>
<keyword evidence="2" id="KW-0472">Membrane</keyword>
<dbReference type="AlphaFoldDB" id="A0AAW2YIC2"/>
<feature type="domain" description="2TM" evidence="3">
    <location>
        <begin position="141"/>
        <end position="193"/>
    </location>
</feature>
<keyword evidence="2" id="KW-0812">Transmembrane</keyword>
<gene>
    <name evidence="4" type="ORF">AKO1_004487</name>
</gene>
<keyword evidence="5" id="KW-1185">Reference proteome</keyword>
<protein>
    <submittedName>
        <fullName evidence="4">Mylk</fullName>
    </submittedName>
</protein>
<dbReference type="EMBL" id="JAOPGA020000055">
    <property type="protein sequence ID" value="KAL0476536.1"/>
    <property type="molecule type" value="Genomic_DNA"/>
</dbReference>
<dbReference type="Pfam" id="PF13239">
    <property type="entry name" value="2TM"/>
    <property type="match status" value="1"/>
</dbReference>
<name>A0AAW2YIC2_9EUKA</name>